<accession>A0A2P6PZC7</accession>
<sequence length="65" mass="7305">MATILSLLSLAPSSQVKSMQHFDLSQSVISFSLTRSSKTVPFASPQFLKGYDSMRERESDRYQTS</sequence>
<dbReference type="Gramene" id="PRQ27298">
    <property type="protein sequence ID" value="PRQ27298"/>
    <property type="gene ID" value="RchiOBHm_Chr6g0303871"/>
</dbReference>
<dbReference type="AlphaFoldDB" id="A0A2P6PZC7"/>
<organism evidence="1 2">
    <name type="scientific">Rosa chinensis</name>
    <name type="common">China rose</name>
    <dbReference type="NCBI Taxonomy" id="74649"/>
    <lineage>
        <taxon>Eukaryota</taxon>
        <taxon>Viridiplantae</taxon>
        <taxon>Streptophyta</taxon>
        <taxon>Embryophyta</taxon>
        <taxon>Tracheophyta</taxon>
        <taxon>Spermatophyta</taxon>
        <taxon>Magnoliopsida</taxon>
        <taxon>eudicotyledons</taxon>
        <taxon>Gunneridae</taxon>
        <taxon>Pentapetalae</taxon>
        <taxon>rosids</taxon>
        <taxon>fabids</taxon>
        <taxon>Rosales</taxon>
        <taxon>Rosaceae</taxon>
        <taxon>Rosoideae</taxon>
        <taxon>Rosoideae incertae sedis</taxon>
        <taxon>Rosa</taxon>
    </lineage>
</organism>
<protein>
    <submittedName>
        <fullName evidence="1">Uncharacterized protein</fullName>
    </submittedName>
</protein>
<proteinExistence type="predicted"/>
<evidence type="ECO:0000313" key="2">
    <source>
        <dbReference type="Proteomes" id="UP000238479"/>
    </source>
</evidence>
<dbReference type="EMBL" id="PDCK01000044">
    <property type="protein sequence ID" value="PRQ27298.1"/>
    <property type="molecule type" value="Genomic_DNA"/>
</dbReference>
<name>A0A2P6PZC7_ROSCH</name>
<comment type="caution">
    <text evidence="1">The sequence shown here is derived from an EMBL/GenBank/DDBJ whole genome shotgun (WGS) entry which is preliminary data.</text>
</comment>
<evidence type="ECO:0000313" key="1">
    <source>
        <dbReference type="EMBL" id="PRQ27298.1"/>
    </source>
</evidence>
<gene>
    <name evidence="1" type="ORF">RchiOBHm_Chr6g0303871</name>
</gene>
<keyword evidence="2" id="KW-1185">Reference proteome</keyword>
<reference evidence="1 2" key="1">
    <citation type="journal article" date="2018" name="Nat. Genet.">
        <title>The Rosa genome provides new insights in the design of modern roses.</title>
        <authorList>
            <person name="Bendahmane M."/>
        </authorList>
    </citation>
    <scope>NUCLEOTIDE SEQUENCE [LARGE SCALE GENOMIC DNA]</scope>
    <source>
        <strain evidence="2">cv. Old Blush</strain>
    </source>
</reference>
<dbReference type="Proteomes" id="UP000238479">
    <property type="component" value="Chromosome 6"/>
</dbReference>